<name>A0A7W8L3Y6_9BURK</name>
<gene>
    <name evidence="1" type="ORF">HDG41_001868</name>
</gene>
<reference evidence="1 2" key="1">
    <citation type="submission" date="2020-08" db="EMBL/GenBank/DDBJ databases">
        <title>Genomic Encyclopedia of Type Strains, Phase IV (KMG-V): Genome sequencing to study the core and pangenomes of soil and plant-associated prokaryotes.</title>
        <authorList>
            <person name="Whitman W."/>
        </authorList>
    </citation>
    <scope>NUCLEOTIDE SEQUENCE [LARGE SCALE GENOMIC DNA]</scope>
    <source>
        <strain evidence="1 2">JPY162</strain>
    </source>
</reference>
<proteinExistence type="predicted"/>
<evidence type="ECO:0000313" key="1">
    <source>
        <dbReference type="EMBL" id="MBB5399829.1"/>
    </source>
</evidence>
<dbReference type="Proteomes" id="UP000592820">
    <property type="component" value="Unassembled WGS sequence"/>
</dbReference>
<evidence type="ECO:0000313" key="2">
    <source>
        <dbReference type="Proteomes" id="UP000592820"/>
    </source>
</evidence>
<dbReference type="EMBL" id="JACHDE010000002">
    <property type="protein sequence ID" value="MBB5399829.1"/>
    <property type="molecule type" value="Genomic_DNA"/>
</dbReference>
<dbReference type="RefSeq" id="WP_184225889.1">
    <property type="nucleotide sequence ID" value="NZ_JACHDE010000002.1"/>
</dbReference>
<organism evidence="1 2">
    <name type="scientific">Paraburkholderia youngii</name>
    <dbReference type="NCBI Taxonomy" id="2782701"/>
    <lineage>
        <taxon>Bacteria</taxon>
        <taxon>Pseudomonadati</taxon>
        <taxon>Pseudomonadota</taxon>
        <taxon>Betaproteobacteria</taxon>
        <taxon>Burkholderiales</taxon>
        <taxon>Burkholderiaceae</taxon>
        <taxon>Paraburkholderia</taxon>
    </lineage>
</organism>
<accession>A0A7W8L3Y6</accession>
<comment type="caution">
    <text evidence="1">The sequence shown here is derived from an EMBL/GenBank/DDBJ whole genome shotgun (WGS) entry which is preliminary data.</text>
</comment>
<sequence>MSPWLNSPLAIGVGTRELVMAATAPRWRVARRHAAALAEPTSVAIPDEQCFTERGALDALNIALAADAGQTARTVLVKRQAHIMLDDFWASHAILRGDFRTLSASETNQIVLAHFSDLYGIEAESVQVRFSVQRGGHAVFASAIARTLHDGIHDAGMAAGVDVRSLKLCLPELLNRVQDAAAGAGTALLLFVADTLMQAVLFEENRWVAYDSQRIFPGDASDAERIAARAEQSFERLAGRTSGKREECRIYLCGAEFDPAPFEGRFCATQSVAQPAMDKPVAYRLMEAVR</sequence>
<dbReference type="AlphaFoldDB" id="A0A7W8L3Y6"/>
<protein>
    <submittedName>
        <fullName evidence="1">Uncharacterized protein</fullName>
    </submittedName>
</protein>